<sequence>KTHSLKRRDLKAESGRVLLASFPSTDSTQRSRCCQAALFASPAPHPAYPSTHTGKAHTHTGHTGNVTHKPTLCLYQAFAGLPLFASSAQNALIDRVPISLLWSFFSLL</sequence>
<dbReference type="Proteomes" id="UP000886520">
    <property type="component" value="Chromosome 2"/>
</dbReference>
<keyword evidence="2" id="KW-1185">Reference proteome</keyword>
<accession>A0A9D4ZQR3</accession>
<evidence type="ECO:0000313" key="1">
    <source>
        <dbReference type="EMBL" id="KAI5082406.1"/>
    </source>
</evidence>
<comment type="caution">
    <text evidence="1">The sequence shown here is derived from an EMBL/GenBank/DDBJ whole genome shotgun (WGS) entry which is preliminary data.</text>
</comment>
<protein>
    <submittedName>
        <fullName evidence="1">Uncharacterized protein</fullName>
    </submittedName>
</protein>
<name>A0A9D4ZQR3_ADICA</name>
<feature type="non-terminal residue" evidence="1">
    <location>
        <position position="108"/>
    </location>
</feature>
<evidence type="ECO:0000313" key="2">
    <source>
        <dbReference type="Proteomes" id="UP000886520"/>
    </source>
</evidence>
<proteinExistence type="predicted"/>
<gene>
    <name evidence="1" type="ORF">GOP47_0002149</name>
</gene>
<reference evidence="1" key="1">
    <citation type="submission" date="2021-01" db="EMBL/GenBank/DDBJ databases">
        <title>Adiantum capillus-veneris genome.</title>
        <authorList>
            <person name="Fang Y."/>
            <person name="Liao Q."/>
        </authorList>
    </citation>
    <scope>NUCLEOTIDE SEQUENCE</scope>
    <source>
        <strain evidence="1">H3</strain>
        <tissue evidence="1">Leaf</tissue>
    </source>
</reference>
<organism evidence="1 2">
    <name type="scientific">Adiantum capillus-veneris</name>
    <name type="common">Maidenhair fern</name>
    <dbReference type="NCBI Taxonomy" id="13818"/>
    <lineage>
        <taxon>Eukaryota</taxon>
        <taxon>Viridiplantae</taxon>
        <taxon>Streptophyta</taxon>
        <taxon>Embryophyta</taxon>
        <taxon>Tracheophyta</taxon>
        <taxon>Polypodiopsida</taxon>
        <taxon>Polypodiidae</taxon>
        <taxon>Polypodiales</taxon>
        <taxon>Pteridineae</taxon>
        <taxon>Pteridaceae</taxon>
        <taxon>Vittarioideae</taxon>
        <taxon>Adiantum</taxon>
    </lineage>
</organism>
<dbReference type="AlphaFoldDB" id="A0A9D4ZQR3"/>
<dbReference type="EMBL" id="JABFUD020000003">
    <property type="protein sequence ID" value="KAI5082406.1"/>
    <property type="molecule type" value="Genomic_DNA"/>
</dbReference>